<name>H8ZA18_NEMA1</name>
<organism evidence="2">
    <name type="scientific">Nematocida ausubeli (strain ATCC PRA-371 / ERTm2)</name>
    <name type="common">Nematode killer fungus</name>
    <dbReference type="NCBI Taxonomy" id="1913371"/>
    <lineage>
        <taxon>Eukaryota</taxon>
        <taxon>Fungi</taxon>
        <taxon>Fungi incertae sedis</taxon>
        <taxon>Microsporidia</taxon>
        <taxon>Nematocida</taxon>
    </lineage>
</organism>
<keyword evidence="1" id="KW-0175">Coiled coil</keyword>
<evidence type="ECO:0000256" key="1">
    <source>
        <dbReference type="SAM" id="Coils"/>
    </source>
</evidence>
<dbReference type="AlphaFoldDB" id="H8ZA18"/>
<accession>A0A086J303</accession>
<dbReference type="EMBL" id="AKIJ01000002">
    <property type="protein sequence ID" value="KFG26521.1"/>
    <property type="molecule type" value="Genomic_DNA"/>
</dbReference>
<protein>
    <submittedName>
        <fullName evidence="2">Uncharacterized protein</fullName>
    </submittedName>
</protein>
<proteinExistence type="predicted"/>
<dbReference type="Proteomes" id="UP000005622">
    <property type="component" value="Unassembled WGS sequence"/>
</dbReference>
<dbReference type="EMBL" id="JH604633">
    <property type="protein sequence ID" value="EHY66799.1"/>
    <property type="molecule type" value="Genomic_DNA"/>
</dbReference>
<evidence type="ECO:0000313" key="3">
    <source>
        <dbReference type="EMBL" id="KFG26521.1"/>
    </source>
</evidence>
<reference evidence="3 4" key="3">
    <citation type="journal article" date="2014" name="Genome Announc.">
        <title>Genome Sequence of the Microsporidian Species Nematocida sp1 Strain ERTm6 (ATCC PRA-372).</title>
        <authorList>
            <person name="Bakowski M.A."/>
            <person name="Priest M."/>
            <person name="Young S."/>
            <person name="Cuomo C.A."/>
            <person name="Troemel E.R."/>
        </authorList>
    </citation>
    <scope>NUCLEOTIDE SEQUENCE [LARGE SCALE GENOMIC DNA]</scope>
    <source>
        <strain evidence="3 4">ERTm6</strain>
    </source>
</reference>
<reference evidence="2" key="1">
    <citation type="submission" date="2011-03" db="EMBL/GenBank/DDBJ databases">
        <title>The Genome Sequence of Nematocida sp1 strain ERTm2.</title>
        <authorList>
            <consortium name="The Broad Institute Genome Sequencing Platform"/>
            <consortium name="The Broad Institute Genome Sequencing Center for Infectious Disease"/>
            <person name="Cuomo C."/>
            <person name="Troemel E."/>
            <person name="Young S.K."/>
            <person name="Zeng Q."/>
            <person name="Gargeya S."/>
            <person name="Fitzgerald M."/>
            <person name="Haas B."/>
            <person name="Abouelleil A."/>
            <person name="Alvarado L."/>
            <person name="Arachchi H.M."/>
            <person name="Berlin A."/>
            <person name="Brown A."/>
            <person name="Chapman S.B."/>
            <person name="Chen Z."/>
            <person name="Dunbar C."/>
            <person name="Freedman E."/>
            <person name="Gearin G."/>
            <person name="Gellesch M."/>
            <person name="Goldberg J."/>
            <person name="Griggs A."/>
            <person name="Gujja S."/>
            <person name="Heilman E.R."/>
            <person name="Heiman D."/>
            <person name="Howarth C."/>
            <person name="Larson L."/>
            <person name="Lui A."/>
            <person name="MacDonald P.J.P."/>
            <person name="Mehta T."/>
            <person name="Montmayeur A."/>
            <person name="Murphy C."/>
            <person name="Neiman D."/>
            <person name="Pearson M."/>
            <person name="Priest M."/>
            <person name="Roberts A."/>
            <person name="Saif S."/>
            <person name="Shea T."/>
            <person name="Shenoy N."/>
            <person name="Sisk P."/>
            <person name="Stolte C."/>
            <person name="Sykes S."/>
            <person name="White J."/>
            <person name="Yandava C."/>
            <person name="Wortman J."/>
            <person name="Nusbaum C."/>
            <person name="Birren B."/>
        </authorList>
    </citation>
    <scope>NUCLEOTIDE SEQUENCE</scope>
    <source>
        <strain evidence="2">ERTm2</strain>
    </source>
</reference>
<sequence length="151" mass="17781">MRTFLESRPEKTLAELQKEVLSNIIYYIDTKYHEISRRNQLDDRFSQGTQQDLEEIQKEIDEIHRKIGETQEEVNLLQGKVKARRIDATVDLNLLLQKVAENASELKPQKTIRQTSPQKDTIYSVNFINTEITEIPQDKIDLLDKIKHAYR</sequence>
<evidence type="ECO:0000313" key="4">
    <source>
        <dbReference type="Proteomes" id="UP000054524"/>
    </source>
</evidence>
<dbReference type="Proteomes" id="UP000054524">
    <property type="component" value="Unassembled WGS sequence"/>
</dbReference>
<feature type="coiled-coil region" evidence="1">
    <location>
        <begin position="46"/>
        <end position="80"/>
    </location>
</feature>
<evidence type="ECO:0000313" key="2">
    <source>
        <dbReference type="EMBL" id="EHY66799.1"/>
    </source>
</evidence>
<keyword evidence="4" id="KW-1185">Reference proteome</keyword>
<dbReference type="HOGENOM" id="CLU_1750169_0_0_1"/>
<gene>
    <name evidence="2" type="ORF">NERG_00439</name>
    <name evidence="3" type="ORF">NESG_00669</name>
</gene>
<accession>H8ZA18</accession>
<reference evidence="3" key="2">
    <citation type="submission" date="2012-10" db="EMBL/GenBank/DDBJ databases">
        <authorList>
            <consortium name="The Broad Institute Genome Sequencing Platform"/>
            <consortium name="The Broad Institute Genome Sequencing Center for Infectious Disease"/>
            <person name="Cuomo C."/>
            <person name="Troemel E."/>
            <person name="Walker B."/>
            <person name="Young S.K."/>
            <person name="Zeng Q."/>
            <person name="Gargeya S."/>
            <person name="Fitzgerald M."/>
            <person name="Haas B."/>
            <person name="Abouelleil A."/>
            <person name="Alvarado L."/>
            <person name="Arachchi H.M."/>
            <person name="Berlin A.M."/>
            <person name="Chapman S.B."/>
            <person name="Goldberg J."/>
            <person name="Griggs A."/>
            <person name="Gujja S."/>
            <person name="Hansen M."/>
            <person name="Howarth C."/>
            <person name="Imamovic A."/>
            <person name="Larimer J."/>
            <person name="McCowan C."/>
            <person name="Murphy C."/>
            <person name="Neiman D."/>
            <person name="Pearson M."/>
            <person name="Priest M."/>
            <person name="Roberts A."/>
            <person name="Saif S."/>
            <person name="Shea T."/>
            <person name="Sisk P."/>
            <person name="Sykes S."/>
            <person name="Wortman J."/>
            <person name="Nusbaum C."/>
            <person name="Birren B."/>
        </authorList>
    </citation>
    <scope>NUCLEOTIDE SEQUENCE</scope>
    <source>
        <strain evidence="3">ERTm6</strain>
    </source>
</reference>